<dbReference type="EC" id="2.3.1.9" evidence="8"/>
<evidence type="ECO:0000259" key="6">
    <source>
        <dbReference type="Pfam" id="PF00108"/>
    </source>
</evidence>
<feature type="compositionally biased region" description="Polar residues" evidence="5">
    <location>
        <begin position="39"/>
        <end position="51"/>
    </location>
</feature>
<dbReference type="InterPro" id="IPR050521">
    <property type="entry name" value="3-ketoacyl-CoA_Thiolase"/>
</dbReference>
<dbReference type="EMBL" id="JBHSTZ010000035">
    <property type="protein sequence ID" value="MFC6382080.1"/>
    <property type="molecule type" value="Genomic_DNA"/>
</dbReference>
<evidence type="ECO:0000313" key="8">
    <source>
        <dbReference type="EMBL" id="MFC6382080.1"/>
    </source>
</evidence>
<keyword evidence="2 4" id="KW-0808">Transferase</keyword>
<feature type="compositionally biased region" description="Basic and acidic residues" evidence="5">
    <location>
        <begin position="52"/>
        <end position="73"/>
    </location>
</feature>
<organism evidence="8 9">
    <name type="scientific">Psychrobacter glacincola</name>
    <dbReference type="NCBI Taxonomy" id="56810"/>
    <lineage>
        <taxon>Bacteria</taxon>
        <taxon>Pseudomonadati</taxon>
        <taxon>Pseudomonadota</taxon>
        <taxon>Gammaproteobacteria</taxon>
        <taxon>Moraxellales</taxon>
        <taxon>Moraxellaceae</taxon>
        <taxon>Psychrobacter</taxon>
    </lineage>
</organism>
<dbReference type="InterPro" id="IPR016039">
    <property type="entry name" value="Thiolase-like"/>
</dbReference>
<feature type="region of interest" description="Disordered" evidence="5">
    <location>
        <begin position="1"/>
        <end position="133"/>
    </location>
</feature>
<dbReference type="GO" id="GO:0003985">
    <property type="term" value="F:acetyl-CoA C-acetyltransferase activity"/>
    <property type="evidence" value="ECO:0007669"/>
    <property type="project" value="UniProtKB-EC"/>
</dbReference>
<feature type="domain" description="Thiolase C-terminal" evidence="7">
    <location>
        <begin position="422"/>
        <end position="554"/>
    </location>
</feature>
<feature type="compositionally biased region" description="Basic and acidic residues" evidence="5">
    <location>
        <begin position="97"/>
        <end position="107"/>
    </location>
</feature>
<feature type="domain" description="Thiolase N-terminal" evidence="6">
    <location>
        <begin position="133"/>
        <end position="398"/>
    </location>
</feature>
<sequence length="554" mass="58517">MSNKNNHPDSPVIETTVVKASDAKTTDTAKAATEEASKPTVSDTAVKSNATDAKKTDTKAVEPKAASTKKETPAKVTETTATKDDNVSKENAAQNSSEKKEATKKPEAAPAKKTNTTAKKASTTKPSSGQHRVAILGGNRIPFARSNGSYADVSNTDMLTAALDGLIERFNLQDEKVGEVVAGAVMKLSRDINLTREATLNTALNPHTPTYDISQACGTGLQATFASANKIALGIIDSAITGGVDTTSDAPIAVGDGLRKVLIKLGAAKNNKQRLKALMGLNPKDLLDSPKNGEPRTGLSMGDHQAITTLEWNISREAQDELAFNSHQNLARAYEEGFFDDLITPYKGLTRDNNLRPDTTLEKLAKLKPVFGKKNAKPTMTAANSTPLTDGASCILLGTDEWAAAHGLKPLAYIVHQETAAVDFIGKSGDTEGLLMAPAYAVPRMLERAGLTLQDFDFYEIHEAFASQVLSTLAAWEDDSFCQERLGLDAPLGSIDRSKLNVNGSSLAAGHPFAATGGRILATAAKLLDQKGSGRALISICAAGGQGVTCILEK</sequence>
<protein>
    <submittedName>
        <fullName evidence="8">Acetyl-CoA C-acetyltransferase</fullName>
        <ecNumber evidence="8">2.3.1.9</ecNumber>
    </submittedName>
</protein>
<dbReference type="InterPro" id="IPR020617">
    <property type="entry name" value="Thiolase_C"/>
</dbReference>
<feature type="compositionally biased region" description="Low complexity" evidence="5">
    <location>
        <begin position="108"/>
        <end position="128"/>
    </location>
</feature>
<dbReference type="PANTHER" id="PTHR42689">
    <property type="entry name" value="ACETYL-COA ACYLTRANSFERASE FADA2 (3-KETOACYL-COA THIOLASE) (BETA-KETOTHIOLASE)-RELATED"/>
    <property type="match status" value="1"/>
</dbReference>
<dbReference type="NCBIfam" id="TIGR01930">
    <property type="entry name" value="AcCoA-C-Actrans"/>
    <property type="match status" value="1"/>
</dbReference>
<dbReference type="InterPro" id="IPR020616">
    <property type="entry name" value="Thiolase_N"/>
</dbReference>
<evidence type="ECO:0000256" key="3">
    <source>
        <dbReference type="ARBA" id="ARBA00023315"/>
    </source>
</evidence>
<dbReference type="Pfam" id="PF02803">
    <property type="entry name" value="Thiolase_C"/>
    <property type="match status" value="1"/>
</dbReference>
<accession>A0ABW1WAI5</accession>
<keyword evidence="3 4" id="KW-0012">Acyltransferase</keyword>
<evidence type="ECO:0000313" key="9">
    <source>
        <dbReference type="Proteomes" id="UP001596264"/>
    </source>
</evidence>
<comment type="similarity">
    <text evidence="1 4">Belongs to the thiolase-like superfamily. Thiolase family.</text>
</comment>
<comment type="caution">
    <text evidence="8">The sequence shown here is derived from an EMBL/GenBank/DDBJ whole genome shotgun (WGS) entry which is preliminary data.</text>
</comment>
<dbReference type="CDD" id="cd00751">
    <property type="entry name" value="thiolase"/>
    <property type="match status" value="1"/>
</dbReference>
<dbReference type="Pfam" id="PF00108">
    <property type="entry name" value="Thiolase_N"/>
    <property type="match status" value="1"/>
</dbReference>
<keyword evidence="9" id="KW-1185">Reference proteome</keyword>
<evidence type="ECO:0000256" key="5">
    <source>
        <dbReference type="SAM" id="MobiDB-lite"/>
    </source>
</evidence>
<evidence type="ECO:0000256" key="4">
    <source>
        <dbReference type="RuleBase" id="RU003557"/>
    </source>
</evidence>
<dbReference type="InterPro" id="IPR002155">
    <property type="entry name" value="Thiolase"/>
</dbReference>
<evidence type="ECO:0000259" key="7">
    <source>
        <dbReference type="Pfam" id="PF02803"/>
    </source>
</evidence>
<evidence type="ECO:0000256" key="1">
    <source>
        <dbReference type="ARBA" id="ARBA00010982"/>
    </source>
</evidence>
<feature type="compositionally biased region" description="Basic and acidic residues" evidence="5">
    <location>
        <begin position="21"/>
        <end position="37"/>
    </location>
</feature>
<proteinExistence type="inferred from homology"/>
<dbReference type="PANTHER" id="PTHR42689:SF1">
    <property type="entry name" value="ACETYL-COA ACYLTRANSFERASE FADA2 (3-KETOACYL-COA THIOLASE) (BETA-KETOTHIOLASE)-RELATED"/>
    <property type="match status" value="1"/>
</dbReference>
<name>A0ABW1WAI5_9GAMM</name>
<dbReference type="NCBIfam" id="NF006740">
    <property type="entry name" value="PRK09268.1"/>
    <property type="match status" value="1"/>
</dbReference>
<evidence type="ECO:0000256" key="2">
    <source>
        <dbReference type="ARBA" id="ARBA00022679"/>
    </source>
</evidence>
<gene>
    <name evidence="8" type="ORF">ACFP58_11540</name>
</gene>
<dbReference type="RefSeq" id="WP_201563968.1">
    <property type="nucleotide sequence ID" value="NZ_CAJGZK010000019.1"/>
</dbReference>
<dbReference type="Gene3D" id="3.40.47.10">
    <property type="match status" value="1"/>
</dbReference>
<dbReference type="Proteomes" id="UP001596264">
    <property type="component" value="Unassembled WGS sequence"/>
</dbReference>
<reference evidence="9" key="1">
    <citation type="journal article" date="2019" name="Int. J. Syst. Evol. Microbiol.">
        <title>The Global Catalogue of Microorganisms (GCM) 10K type strain sequencing project: providing services to taxonomists for standard genome sequencing and annotation.</title>
        <authorList>
            <consortium name="The Broad Institute Genomics Platform"/>
            <consortium name="The Broad Institute Genome Sequencing Center for Infectious Disease"/>
            <person name="Wu L."/>
            <person name="Ma J."/>
        </authorList>
    </citation>
    <scope>NUCLEOTIDE SEQUENCE [LARGE SCALE GENOMIC DNA]</scope>
    <source>
        <strain evidence="9">CCM 2050</strain>
    </source>
</reference>
<dbReference type="SUPFAM" id="SSF53901">
    <property type="entry name" value="Thiolase-like"/>
    <property type="match status" value="2"/>
</dbReference>